<dbReference type="InterPro" id="IPR000871">
    <property type="entry name" value="Beta-lactam_class-A"/>
</dbReference>
<keyword evidence="1" id="KW-0732">Signal</keyword>
<dbReference type="PANTHER" id="PTHR35333:SF3">
    <property type="entry name" value="BETA-LACTAMASE-TYPE TRANSPEPTIDASE FOLD CONTAINING PROTEIN"/>
    <property type="match status" value="1"/>
</dbReference>
<dbReference type="PANTHER" id="PTHR35333">
    <property type="entry name" value="BETA-LACTAMASE"/>
    <property type="match status" value="1"/>
</dbReference>
<dbReference type="RefSeq" id="WP_288184175.1">
    <property type="nucleotide sequence ID" value="NZ_LT608335.1"/>
</dbReference>
<evidence type="ECO:0000313" key="3">
    <source>
        <dbReference type="EMBL" id="SCM81031.1"/>
    </source>
</evidence>
<dbReference type="GO" id="GO:0046677">
    <property type="term" value="P:response to antibiotic"/>
    <property type="evidence" value="ECO:0007669"/>
    <property type="project" value="InterPro"/>
</dbReference>
<dbReference type="EMBL" id="FMJE01000003">
    <property type="protein sequence ID" value="SCM81031.1"/>
    <property type="molecule type" value="Genomic_DNA"/>
</dbReference>
<proteinExistence type="predicted"/>
<dbReference type="GO" id="GO:0008800">
    <property type="term" value="F:beta-lactamase activity"/>
    <property type="evidence" value="ECO:0007669"/>
    <property type="project" value="InterPro"/>
</dbReference>
<dbReference type="Gene3D" id="3.40.710.10">
    <property type="entry name" value="DD-peptidase/beta-lactamase superfamily"/>
    <property type="match status" value="1"/>
</dbReference>
<gene>
    <name evidence="3" type="ORF">KL86SPO_31210</name>
</gene>
<dbReference type="InterPro" id="IPR012338">
    <property type="entry name" value="Beta-lactam/transpept-like"/>
</dbReference>
<feature type="signal peptide" evidence="1">
    <location>
        <begin position="1"/>
        <end position="22"/>
    </location>
</feature>
<protein>
    <submittedName>
        <fullName evidence="3">Beta-lactamase class A</fullName>
    </submittedName>
</protein>
<sequence length="255" mass="29252">MLRKLIPICTALIIALSGVTVSASPALEKEIMNDLKQFNGQVGVYAKNLKTKKTIKYNQDTVFPTASTSKLVVALATYKYLYPKAPSYKQNEYDQAIDLMIKVSDNNTFNKLLNEFDATKKDGFDKVQRDLRLSKTKIHNEQAFKKYNYHSVTTPYEMSKVLESIYKEKYVDKKNVRRLKNNLANTIFHDEIPRYMQVPVFHKVGELDDVLCDVGIVQDGHEPILISFYTRTGNHSYSSDFIANVSAKLYNALRR</sequence>
<feature type="domain" description="Beta-lactamase class A catalytic" evidence="2">
    <location>
        <begin position="43"/>
        <end position="80"/>
    </location>
</feature>
<dbReference type="AlphaFoldDB" id="A0A212LU65"/>
<dbReference type="SUPFAM" id="SSF56601">
    <property type="entry name" value="beta-lactamase/transpeptidase-like"/>
    <property type="match status" value="1"/>
</dbReference>
<name>A0A212LU65_9FIRM</name>
<evidence type="ECO:0000259" key="2">
    <source>
        <dbReference type="Pfam" id="PF13354"/>
    </source>
</evidence>
<dbReference type="Pfam" id="PF13354">
    <property type="entry name" value="Beta-lactamase2"/>
    <property type="match status" value="2"/>
</dbReference>
<accession>A0A212LU65</accession>
<feature type="chain" id="PRO_5038509741" evidence="1">
    <location>
        <begin position="23"/>
        <end position="255"/>
    </location>
</feature>
<reference evidence="3" key="1">
    <citation type="submission" date="2016-08" db="EMBL/GenBank/DDBJ databases">
        <authorList>
            <person name="Seilhamer J.J."/>
        </authorList>
    </citation>
    <scope>NUCLEOTIDE SEQUENCE</scope>
    <source>
        <strain evidence="3">86</strain>
    </source>
</reference>
<evidence type="ECO:0000256" key="1">
    <source>
        <dbReference type="SAM" id="SignalP"/>
    </source>
</evidence>
<dbReference type="GO" id="GO:0030655">
    <property type="term" value="P:beta-lactam antibiotic catabolic process"/>
    <property type="evidence" value="ECO:0007669"/>
    <property type="project" value="InterPro"/>
</dbReference>
<organism evidence="3">
    <name type="scientific">uncultured Sporomusa sp</name>
    <dbReference type="NCBI Taxonomy" id="307249"/>
    <lineage>
        <taxon>Bacteria</taxon>
        <taxon>Bacillati</taxon>
        <taxon>Bacillota</taxon>
        <taxon>Negativicutes</taxon>
        <taxon>Selenomonadales</taxon>
        <taxon>Sporomusaceae</taxon>
        <taxon>Sporomusa</taxon>
        <taxon>environmental samples</taxon>
    </lineage>
</organism>
<feature type="domain" description="Beta-lactamase class A catalytic" evidence="2">
    <location>
        <begin position="91"/>
        <end position="227"/>
    </location>
</feature>
<dbReference type="InterPro" id="IPR045155">
    <property type="entry name" value="Beta-lactam_cat"/>
</dbReference>